<dbReference type="GeneID" id="136803767"/>
<keyword evidence="1" id="KW-0472">Membrane</keyword>
<evidence type="ECO:0000259" key="2">
    <source>
        <dbReference type="Pfam" id="PF04991"/>
    </source>
</evidence>
<dbReference type="InterPro" id="IPR052942">
    <property type="entry name" value="LPS_cholinephosphotransferase"/>
</dbReference>
<evidence type="ECO:0000313" key="4">
    <source>
        <dbReference type="Proteomes" id="UP000594262"/>
    </source>
</evidence>
<keyword evidence="1" id="KW-0812">Transmembrane</keyword>
<dbReference type="RefSeq" id="XP_066916595.1">
    <property type="nucleotide sequence ID" value="XM_067060494.1"/>
</dbReference>
<feature type="transmembrane region" description="Helical" evidence="1">
    <location>
        <begin position="42"/>
        <end position="61"/>
    </location>
</feature>
<keyword evidence="4" id="KW-1185">Reference proteome</keyword>
<protein>
    <recommendedName>
        <fullName evidence="2">LicD/FKTN/FKRP nucleotidyltransferase domain-containing protein</fullName>
    </recommendedName>
</protein>
<sequence>MHFFKYFSPLSNTWLFLDDLREEKQETEGRKLVEKMLRPKKFIGIAILLLLGFYHIFYTGANVDLTLFKTSKAIKNVKFVEKERIHESYKAKKKIVNEVAAKKGTVDRAPTSLHDSLVFPSTANDFTSKLEYAYSKSGQDLKVLQKEVEERRSKLVRSPLYGEDQSCKNNNRIAGLTKLFDAWAHMAKLFNIRYFIVYGSLIGAERDRNIVPYDLDDDVMMSEDEVPKLQKMIDDNFSVGDNKIHLRIHPEYKTHWRKRTKICCNGKVSHGPNSNTCWDQCAVPNPLGRLILGPVLHIGIIGYKLIKNNTVLKMTCHEEYGFKTEFNWKDLAPRDCEFLGHKTYCPTNANLINTEVYGKHWKDPYS</sequence>
<dbReference type="GO" id="GO:0009100">
    <property type="term" value="P:glycoprotein metabolic process"/>
    <property type="evidence" value="ECO:0007669"/>
    <property type="project" value="UniProtKB-ARBA"/>
</dbReference>
<dbReference type="AlphaFoldDB" id="A0A7M5VBS2"/>
<feature type="domain" description="LicD/FKTN/FKRP nucleotidyltransferase" evidence="2">
    <location>
        <begin position="191"/>
        <end position="235"/>
    </location>
</feature>
<organism evidence="3 4">
    <name type="scientific">Clytia hemisphaerica</name>
    <dbReference type="NCBI Taxonomy" id="252671"/>
    <lineage>
        <taxon>Eukaryota</taxon>
        <taxon>Metazoa</taxon>
        <taxon>Cnidaria</taxon>
        <taxon>Hydrozoa</taxon>
        <taxon>Hydroidolina</taxon>
        <taxon>Leptothecata</taxon>
        <taxon>Obeliida</taxon>
        <taxon>Clytiidae</taxon>
        <taxon>Clytia</taxon>
    </lineage>
</organism>
<reference evidence="3" key="1">
    <citation type="submission" date="2021-01" db="UniProtKB">
        <authorList>
            <consortium name="EnsemblMetazoa"/>
        </authorList>
    </citation>
    <scope>IDENTIFICATION</scope>
</reference>
<accession>A0A7M5VBS2</accession>
<dbReference type="Proteomes" id="UP000594262">
    <property type="component" value="Unplaced"/>
</dbReference>
<name>A0A7M5VBS2_9CNID</name>
<dbReference type="PANTHER" id="PTHR43404:SF1">
    <property type="entry name" value="MNN4P"/>
    <property type="match status" value="1"/>
</dbReference>
<evidence type="ECO:0000256" key="1">
    <source>
        <dbReference type="SAM" id="Phobius"/>
    </source>
</evidence>
<dbReference type="PANTHER" id="PTHR43404">
    <property type="entry name" value="LIPOPOLYSACCHARIDE CHOLINEPHOSPHOTRANSFERASE LICD"/>
    <property type="match status" value="1"/>
</dbReference>
<dbReference type="EnsemblMetazoa" id="CLYHEMT011182.4">
    <property type="protein sequence ID" value="CLYHEMP011182.4"/>
    <property type="gene ID" value="CLYHEMG011182"/>
</dbReference>
<dbReference type="InterPro" id="IPR007074">
    <property type="entry name" value="LicD/FKTN/FKRP_NTP_transf"/>
</dbReference>
<keyword evidence="1" id="KW-1133">Transmembrane helix</keyword>
<dbReference type="Pfam" id="PF04991">
    <property type="entry name" value="LicD"/>
    <property type="match status" value="1"/>
</dbReference>
<evidence type="ECO:0000313" key="3">
    <source>
        <dbReference type="EnsemblMetazoa" id="CLYHEMP011182.4"/>
    </source>
</evidence>
<proteinExistence type="predicted"/>
<dbReference type="OrthoDB" id="444255at2759"/>